<evidence type="ECO:0000256" key="1">
    <source>
        <dbReference type="PROSITE-ProRule" id="PRU00175"/>
    </source>
</evidence>
<dbReference type="GO" id="GO:0061630">
    <property type="term" value="F:ubiquitin protein ligase activity"/>
    <property type="evidence" value="ECO:0000318"/>
    <property type="project" value="GO_Central"/>
</dbReference>
<sequence>MHVRTRQEPTAQTPFHTVPLTLSFAFDDLSTKQTSSPLPHQLLLSINLSYLHLHLHLRLHLLHTLNATPMDGLDHAIMAAVISLGATPPPMLIRSLSLQSNLHFHRLYLLAKSSHHFNCAVRRLESLSLNQKTQLIATIFVDLLRTLTHFLQTSKPQRPSLSISDIADLDAGTLLLVLCEVHEQELRGSDSSHRKMKPQAEWPQVLAGIIAGKVLSMTGIGVGGSSSFASLVMRYGRLLEAMQGLLSAGGVGPTFDDDTCEGSGTCEKGECVICTEELGVGACRLPCSHVFHRQCIGMWLKGRSTCPCCRLELGGWDVYREIDRQVGVLLGFVNGRTRSSFASCDGEM</sequence>
<dbReference type="Gramene" id="ERM95691">
    <property type="protein sequence ID" value="ERM95691"/>
    <property type="gene ID" value="AMTR_s00023p00219040"/>
</dbReference>
<feature type="domain" description="RING-type" evidence="2">
    <location>
        <begin position="271"/>
        <end position="310"/>
    </location>
</feature>
<evidence type="ECO:0000313" key="3">
    <source>
        <dbReference type="EMBL" id="ERM95691.1"/>
    </source>
</evidence>
<protein>
    <recommendedName>
        <fullName evidence="2">RING-type domain-containing protein</fullName>
    </recommendedName>
</protein>
<dbReference type="PROSITE" id="PS50089">
    <property type="entry name" value="ZF_RING_2"/>
    <property type="match status" value="1"/>
</dbReference>
<dbReference type="GO" id="GO:0006511">
    <property type="term" value="P:ubiquitin-dependent protein catabolic process"/>
    <property type="evidence" value="ECO:0000318"/>
    <property type="project" value="GO_Central"/>
</dbReference>
<dbReference type="InterPro" id="IPR051826">
    <property type="entry name" value="E3_ubiquitin-ligase_domain"/>
</dbReference>
<name>W1NJT1_AMBTC</name>
<dbReference type="SUPFAM" id="SSF57850">
    <property type="entry name" value="RING/U-box"/>
    <property type="match status" value="1"/>
</dbReference>
<dbReference type="PANTHER" id="PTHR22765:SF434">
    <property type="entry name" value="GB|AAD18119.1-RELATED"/>
    <property type="match status" value="1"/>
</dbReference>
<keyword evidence="4" id="KW-1185">Reference proteome</keyword>
<evidence type="ECO:0000313" key="4">
    <source>
        <dbReference type="Proteomes" id="UP000017836"/>
    </source>
</evidence>
<dbReference type="PANTHER" id="PTHR22765">
    <property type="entry name" value="RING FINGER AND PROTEASE ASSOCIATED DOMAIN-CONTAINING"/>
    <property type="match status" value="1"/>
</dbReference>
<accession>W1NJT1</accession>
<dbReference type="GO" id="GO:0008270">
    <property type="term" value="F:zinc ion binding"/>
    <property type="evidence" value="ECO:0007669"/>
    <property type="project" value="UniProtKB-KW"/>
</dbReference>
<dbReference type="SMART" id="SM00184">
    <property type="entry name" value="RING"/>
    <property type="match status" value="1"/>
</dbReference>
<reference evidence="4" key="1">
    <citation type="journal article" date="2013" name="Science">
        <title>The Amborella genome and the evolution of flowering plants.</title>
        <authorList>
            <consortium name="Amborella Genome Project"/>
        </authorList>
    </citation>
    <scope>NUCLEOTIDE SEQUENCE [LARGE SCALE GENOMIC DNA]</scope>
</reference>
<dbReference type="HOGENOM" id="CLU_797756_0_0_1"/>
<dbReference type="OMA" id="CDHLFHW"/>
<keyword evidence="1" id="KW-0862">Zinc</keyword>
<dbReference type="OrthoDB" id="21204at2759"/>
<dbReference type="Pfam" id="PF13639">
    <property type="entry name" value="zf-RING_2"/>
    <property type="match status" value="1"/>
</dbReference>
<dbReference type="AlphaFoldDB" id="W1NJT1"/>
<keyword evidence="1" id="KW-0863">Zinc-finger</keyword>
<dbReference type="Gene3D" id="3.30.40.10">
    <property type="entry name" value="Zinc/RING finger domain, C3HC4 (zinc finger)"/>
    <property type="match status" value="1"/>
</dbReference>
<proteinExistence type="predicted"/>
<dbReference type="eggNOG" id="KOG0800">
    <property type="taxonomic scope" value="Eukaryota"/>
</dbReference>
<dbReference type="STRING" id="13333.W1NJT1"/>
<dbReference type="EMBL" id="KI397474">
    <property type="protein sequence ID" value="ERM95691.1"/>
    <property type="molecule type" value="Genomic_DNA"/>
</dbReference>
<dbReference type="InterPro" id="IPR001841">
    <property type="entry name" value="Znf_RING"/>
</dbReference>
<gene>
    <name evidence="3" type="ORF">AMTR_s00023p00219040</name>
</gene>
<organism evidence="3 4">
    <name type="scientific">Amborella trichopoda</name>
    <dbReference type="NCBI Taxonomy" id="13333"/>
    <lineage>
        <taxon>Eukaryota</taxon>
        <taxon>Viridiplantae</taxon>
        <taxon>Streptophyta</taxon>
        <taxon>Embryophyta</taxon>
        <taxon>Tracheophyta</taxon>
        <taxon>Spermatophyta</taxon>
        <taxon>Magnoliopsida</taxon>
        <taxon>Amborellales</taxon>
        <taxon>Amborellaceae</taxon>
        <taxon>Amborella</taxon>
    </lineage>
</organism>
<dbReference type="InterPro" id="IPR013083">
    <property type="entry name" value="Znf_RING/FYVE/PHD"/>
</dbReference>
<keyword evidence="1" id="KW-0479">Metal-binding</keyword>
<dbReference type="Proteomes" id="UP000017836">
    <property type="component" value="Unassembled WGS sequence"/>
</dbReference>
<evidence type="ECO:0000259" key="2">
    <source>
        <dbReference type="PROSITE" id="PS50089"/>
    </source>
</evidence>